<dbReference type="RefSeq" id="XP_008715464.1">
    <property type="nucleotide sequence ID" value="XM_008717242.1"/>
</dbReference>
<evidence type="ECO:0000313" key="1">
    <source>
        <dbReference type="EMBL" id="ETN43728.1"/>
    </source>
</evidence>
<accession>W2S6Q9</accession>
<protein>
    <submittedName>
        <fullName evidence="1">Uncharacterized protein</fullName>
    </submittedName>
</protein>
<proteinExistence type="predicted"/>
<dbReference type="VEuPathDB" id="FungiDB:HMPREF1541_02887"/>
<name>W2S6Q9_CYPE1</name>
<reference evidence="1 2" key="1">
    <citation type="submission" date="2013-03" db="EMBL/GenBank/DDBJ databases">
        <title>The Genome Sequence of Phialophora europaea CBS 101466.</title>
        <authorList>
            <consortium name="The Broad Institute Genomics Platform"/>
            <person name="Cuomo C."/>
            <person name="de Hoog S."/>
            <person name="Gorbushina A."/>
            <person name="Walker B."/>
            <person name="Young S.K."/>
            <person name="Zeng Q."/>
            <person name="Gargeya S."/>
            <person name="Fitzgerald M."/>
            <person name="Haas B."/>
            <person name="Abouelleil A."/>
            <person name="Allen A.W."/>
            <person name="Alvarado L."/>
            <person name="Arachchi H.M."/>
            <person name="Berlin A.M."/>
            <person name="Chapman S.B."/>
            <person name="Gainer-Dewar J."/>
            <person name="Goldberg J."/>
            <person name="Griggs A."/>
            <person name="Gujja S."/>
            <person name="Hansen M."/>
            <person name="Howarth C."/>
            <person name="Imamovic A."/>
            <person name="Ireland A."/>
            <person name="Larimer J."/>
            <person name="McCowan C."/>
            <person name="Murphy C."/>
            <person name="Pearson M."/>
            <person name="Poon T.W."/>
            <person name="Priest M."/>
            <person name="Roberts A."/>
            <person name="Saif S."/>
            <person name="Shea T."/>
            <person name="Sisk P."/>
            <person name="Sykes S."/>
            <person name="Wortman J."/>
            <person name="Nusbaum C."/>
            <person name="Birren B."/>
        </authorList>
    </citation>
    <scope>NUCLEOTIDE SEQUENCE [LARGE SCALE GENOMIC DNA]</scope>
    <source>
        <strain evidence="1 2">CBS 101466</strain>
    </source>
</reference>
<dbReference type="eggNOG" id="ENOG502S94T">
    <property type="taxonomic scope" value="Eukaryota"/>
</dbReference>
<keyword evidence="2" id="KW-1185">Reference proteome</keyword>
<dbReference type="AlphaFoldDB" id="W2S6Q9"/>
<sequence>MTTLTENEVLRYLKDNFSKFASSDHDARGVDRQLAVYTASLARQIEASPFPATEHVIPPQMTVLRRRYLEAVRNNAIAKQEFAAGIRRVQVAGPRPDLLPSRKDSTPRLTSHLGLLYQQRLYDKLSTVERYLNELDGLAAGVQLKGGGSFSNEHHSHTAATMIRLASFHDDATQIRDLITKLELAVVKAEYECKQEKTALQAAHGQVQTIKGLNPNAEFQALSAVRDELTAWLEQSLTLCASAEDADDDVNEGEPGQIITAEQVEEQYEQYLKARQRVLTAADRLSKVSPRDEPKIMQVPRPELKPAIRHLTDHVLPTEASYQKRQLENSIKQIHTYAVTEIESESQDAQESLVRLADESQLLPKYPRLSKSERFGKVTNSLGARQIPTNDDRVTEQVEAWSFAAAAADNSLEAIIQGHVKNATKALDGVDETLRDLTFLSGQKV</sequence>
<evidence type="ECO:0000313" key="2">
    <source>
        <dbReference type="Proteomes" id="UP000030752"/>
    </source>
</evidence>
<dbReference type="OrthoDB" id="5402392at2759"/>
<dbReference type="HOGENOM" id="CLU_571110_0_0_1"/>
<gene>
    <name evidence="1" type="ORF">HMPREF1541_02887</name>
</gene>
<organism evidence="1 2">
    <name type="scientific">Cyphellophora europaea (strain CBS 101466)</name>
    <name type="common">Phialophora europaea</name>
    <dbReference type="NCBI Taxonomy" id="1220924"/>
    <lineage>
        <taxon>Eukaryota</taxon>
        <taxon>Fungi</taxon>
        <taxon>Dikarya</taxon>
        <taxon>Ascomycota</taxon>
        <taxon>Pezizomycotina</taxon>
        <taxon>Eurotiomycetes</taxon>
        <taxon>Chaetothyriomycetidae</taxon>
        <taxon>Chaetothyriales</taxon>
        <taxon>Cyphellophoraceae</taxon>
        <taxon>Cyphellophora</taxon>
    </lineage>
</organism>
<dbReference type="GeneID" id="19970226"/>
<dbReference type="Proteomes" id="UP000030752">
    <property type="component" value="Unassembled WGS sequence"/>
</dbReference>
<dbReference type="EMBL" id="KB822718">
    <property type="protein sequence ID" value="ETN43728.1"/>
    <property type="molecule type" value="Genomic_DNA"/>
</dbReference>
<dbReference type="InParanoid" id="W2S6Q9"/>